<reference evidence="7" key="1">
    <citation type="submission" date="2025-08" db="UniProtKB">
        <authorList>
            <consortium name="RefSeq"/>
        </authorList>
    </citation>
    <scope>IDENTIFICATION</scope>
    <source>
        <tissue evidence="7">Tentacle</tissue>
    </source>
</reference>
<dbReference type="GO" id="GO:0005634">
    <property type="term" value="C:nucleus"/>
    <property type="evidence" value="ECO:0007669"/>
    <property type="project" value="UniProtKB-SubCell"/>
</dbReference>
<protein>
    <submittedName>
        <fullName evidence="7">ETS translocation variant 4-like isoform X1</fullName>
    </submittedName>
</protein>
<dbReference type="SMART" id="SM00413">
    <property type="entry name" value="ETS"/>
    <property type="match status" value="1"/>
</dbReference>
<dbReference type="InterPro" id="IPR000418">
    <property type="entry name" value="Ets_dom"/>
</dbReference>
<comment type="similarity">
    <text evidence="1 3">Belongs to the ETS family.</text>
</comment>
<dbReference type="OrthoDB" id="8196042at2759"/>
<dbReference type="GO" id="GO:0030154">
    <property type="term" value="P:cell differentiation"/>
    <property type="evidence" value="ECO:0007669"/>
    <property type="project" value="TreeGrafter"/>
</dbReference>
<feature type="compositionally biased region" description="Basic and acidic residues" evidence="4">
    <location>
        <begin position="8"/>
        <end position="34"/>
    </location>
</feature>
<keyword evidence="2 3" id="KW-0238">DNA-binding</keyword>
<dbReference type="GO" id="GO:0043565">
    <property type="term" value="F:sequence-specific DNA binding"/>
    <property type="evidence" value="ECO:0007669"/>
    <property type="project" value="InterPro"/>
</dbReference>
<dbReference type="AlphaFoldDB" id="A0A6P8IVC4"/>
<evidence type="ECO:0000256" key="1">
    <source>
        <dbReference type="ARBA" id="ARBA00005562"/>
    </source>
</evidence>
<keyword evidence="3" id="KW-0539">Nucleus</keyword>
<evidence type="ECO:0000259" key="5">
    <source>
        <dbReference type="PROSITE" id="PS50061"/>
    </source>
</evidence>
<evidence type="ECO:0000256" key="4">
    <source>
        <dbReference type="SAM" id="MobiDB-lite"/>
    </source>
</evidence>
<dbReference type="PRINTS" id="PR00454">
    <property type="entry name" value="ETSDOMAIN"/>
</dbReference>
<dbReference type="InterPro" id="IPR036390">
    <property type="entry name" value="WH_DNA-bd_sf"/>
</dbReference>
<dbReference type="SUPFAM" id="SSF46785">
    <property type="entry name" value="Winged helix' DNA-binding domain"/>
    <property type="match status" value="1"/>
</dbReference>
<dbReference type="Gene3D" id="1.10.10.10">
    <property type="entry name" value="Winged helix-like DNA-binding domain superfamily/Winged helix DNA-binding domain"/>
    <property type="match status" value="1"/>
</dbReference>
<feature type="domain" description="ETS" evidence="5">
    <location>
        <begin position="43"/>
        <end position="124"/>
    </location>
</feature>
<organism evidence="6 7">
    <name type="scientific">Actinia tenebrosa</name>
    <name type="common">Australian red waratah sea anemone</name>
    <dbReference type="NCBI Taxonomy" id="6105"/>
    <lineage>
        <taxon>Eukaryota</taxon>
        <taxon>Metazoa</taxon>
        <taxon>Cnidaria</taxon>
        <taxon>Anthozoa</taxon>
        <taxon>Hexacorallia</taxon>
        <taxon>Actiniaria</taxon>
        <taxon>Actiniidae</taxon>
        <taxon>Actinia</taxon>
    </lineage>
</organism>
<dbReference type="PROSITE" id="PS50061">
    <property type="entry name" value="ETS_DOMAIN_3"/>
    <property type="match status" value="1"/>
</dbReference>
<dbReference type="PANTHER" id="PTHR11849">
    <property type="entry name" value="ETS"/>
    <property type="match status" value="1"/>
</dbReference>
<gene>
    <name evidence="7" type="primary">LOC116305464</name>
</gene>
<accession>A0A6P8IVC4</accession>
<comment type="subcellular location">
    <subcellularLocation>
        <location evidence="3">Nucleus</location>
    </subcellularLocation>
</comment>
<dbReference type="KEGG" id="aten:116305464"/>
<sequence length="248" mass="28458">MASTTSFQDDKDIEVRVKSEQRDEVPKSDMVDSSKKPRYKNTVHLWEFLLELLSDERYNSIIAWSRKDHGEFKLKNQEEVAKRWGILKHRAGMNYEKLSRAIRYYYQQGIIQKVPGQRLVYKFGQLPYEFKPRINRLKAKTESTSRVPFQETLKAESPAFLPLTSLTPPPEAGYSYPVLPNLTRPICNCCYDNRFSPCTVGKLQGSPLIFPSISNGYTLPFTTVSHLQPHISSPPRAIPVSVITSTRS</sequence>
<evidence type="ECO:0000256" key="3">
    <source>
        <dbReference type="RuleBase" id="RU004019"/>
    </source>
</evidence>
<feature type="region of interest" description="Disordered" evidence="4">
    <location>
        <begin position="1"/>
        <end position="34"/>
    </location>
</feature>
<evidence type="ECO:0000313" key="7">
    <source>
        <dbReference type="RefSeq" id="XP_031571231.1"/>
    </source>
</evidence>
<evidence type="ECO:0000256" key="2">
    <source>
        <dbReference type="ARBA" id="ARBA00023125"/>
    </source>
</evidence>
<dbReference type="Pfam" id="PF00178">
    <property type="entry name" value="Ets"/>
    <property type="match status" value="1"/>
</dbReference>
<dbReference type="PROSITE" id="PS00346">
    <property type="entry name" value="ETS_DOMAIN_2"/>
    <property type="match status" value="1"/>
</dbReference>
<dbReference type="FunFam" id="1.10.10.10:FF:000996">
    <property type="entry name" value="Predicted protein"/>
    <property type="match status" value="1"/>
</dbReference>
<keyword evidence="6" id="KW-1185">Reference proteome</keyword>
<name>A0A6P8IVC4_ACTTE</name>
<dbReference type="InParanoid" id="A0A6P8IVC4"/>
<evidence type="ECO:0000313" key="6">
    <source>
        <dbReference type="Proteomes" id="UP000515163"/>
    </source>
</evidence>
<proteinExistence type="inferred from homology"/>
<dbReference type="GeneID" id="116305464"/>
<dbReference type="InterPro" id="IPR036388">
    <property type="entry name" value="WH-like_DNA-bd_sf"/>
</dbReference>
<dbReference type="PROSITE" id="PS00345">
    <property type="entry name" value="ETS_DOMAIN_1"/>
    <property type="match status" value="1"/>
</dbReference>
<dbReference type="InterPro" id="IPR046328">
    <property type="entry name" value="ETS_fam"/>
</dbReference>
<dbReference type="PANTHER" id="PTHR11849:SF133">
    <property type="entry name" value="ETS DOMAIN-CONTAINING PROTEIN"/>
    <property type="match status" value="1"/>
</dbReference>
<dbReference type="Proteomes" id="UP000515163">
    <property type="component" value="Unplaced"/>
</dbReference>
<dbReference type="RefSeq" id="XP_031571231.1">
    <property type="nucleotide sequence ID" value="XM_031715371.1"/>
</dbReference>
<dbReference type="GO" id="GO:0000981">
    <property type="term" value="F:DNA-binding transcription factor activity, RNA polymerase II-specific"/>
    <property type="evidence" value="ECO:0007669"/>
    <property type="project" value="TreeGrafter"/>
</dbReference>